<evidence type="ECO:0000256" key="4">
    <source>
        <dbReference type="SAM" id="MobiDB-lite"/>
    </source>
</evidence>
<evidence type="ECO:0000313" key="6">
    <source>
        <dbReference type="EMBL" id="KXZ43010.1"/>
    </source>
</evidence>
<accession>A0A150G126</accession>
<evidence type="ECO:0000313" key="7">
    <source>
        <dbReference type="Proteomes" id="UP000075714"/>
    </source>
</evidence>
<dbReference type="SUPFAM" id="SSF50494">
    <property type="entry name" value="Trypsin-like serine proteases"/>
    <property type="match status" value="1"/>
</dbReference>
<sequence length="725" mass="72956">MSGPYMTCWRMEPGWRPVVAVAGAGAEARAAPAAAGADDSGAGPPGELLPGVVRVQCVQDLPRFDMPLLLGSFRSSTCNAVAVSYCGVPYLLAPAASVAYGSQIRVFLPGRDKPFAARLAHLGYECELAALELAGGAGAADEFWASLTPYELAPYGLPYLQQPVSVVSYAEGQPRPRAAPGTVMRTEIMTYPSAMQRLLGVSVAVSISKEHIGSPLVDDKGACLGVVYSRTAGARRGTRAGGGTGAGGGGGGGGEGGGERWGAGRRRVGRRRVRGGGGEASASVVAAPVVAHFLEDIKRHGSYQGFPTLGIQWRRLESPALRKFAGMAEGQTGIAIVSVNPTAPLGSHAGPLDVLTGVGGQPVGDDGTVSFRGGAESINISYHVSQFQVGDTLELTLLRGGQPRTVPLRLSVPPRLLPLHLAGRPPSFAVLSGLLLTPLSAPFLEGAFGRGWAVRAPTQLLREWHNHPAFEDEQVVVVAECQDLGPGSATDGYERRAVMHQRVVRCNGVPVRNLEHMVIMAAQAIAAAGAGGGAGAAGGGRRGGGAARLKRRGGGGGGGSAAAATAADAETGAEPEAGSIAAGGPEEEEGGDEQAEAGAGPGSAGAAGAGARLVLELSNRMLVVLPVEAMVRDTAEMLAEYQVAHPVSEDLRPQYERALGRRQQLGGAAGGGGALGAGSRAGGAGPRGQGGAARPRAAAPGGVAVAGGGDAGRGGVATAEGGSGL</sequence>
<feature type="region of interest" description="Disordered" evidence="4">
    <location>
        <begin position="533"/>
        <end position="605"/>
    </location>
</feature>
<dbReference type="Proteomes" id="UP000075714">
    <property type="component" value="Unassembled WGS sequence"/>
</dbReference>
<dbReference type="GO" id="GO:0006508">
    <property type="term" value="P:proteolysis"/>
    <property type="evidence" value="ECO:0007669"/>
    <property type="project" value="UniProtKB-KW"/>
</dbReference>
<dbReference type="Gene3D" id="2.30.42.10">
    <property type="match status" value="1"/>
</dbReference>
<feature type="compositionally biased region" description="Gly residues" evidence="4">
    <location>
        <begin position="704"/>
        <end position="725"/>
    </location>
</feature>
<protein>
    <recommendedName>
        <fullName evidence="5">Protease Do-like PDZ domain-containing protein</fullName>
    </recommendedName>
</protein>
<feature type="compositionally biased region" description="Gly residues" evidence="4">
    <location>
        <begin position="533"/>
        <end position="546"/>
    </location>
</feature>
<dbReference type="InterPro" id="IPR046449">
    <property type="entry name" value="DEGP_PDZ_sf"/>
</dbReference>
<feature type="compositionally biased region" description="Low complexity" evidence="4">
    <location>
        <begin position="692"/>
        <end position="703"/>
    </location>
</feature>
<evidence type="ECO:0000256" key="1">
    <source>
        <dbReference type="ARBA" id="ARBA00022670"/>
    </source>
</evidence>
<proteinExistence type="predicted"/>
<dbReference type="InterPro" id="IPR041517">
    <property type="entry name" value="DEGP_PDZ"/>
</dbReference>
<dbReference type="Gene3D" id="3.20.190.20">
    <property type="match status" value="1"/>
</dbReference>
<dbReference type="EMBL" id="LSYV01000107">
    <property type="protein sequence ID" value="KXZ43010.1"/>
    <property type="molecule type" value="Genomic_DNA"/>
</dbReference>
<feature type="compositionally biased region" description="Low complexity" evidence="4">
    <location>
        <begin position="561"/>
        <end position="584"/>
    </location>
</feature>
<name>A0A150G126_GONPE</name>
<organism evidence="6 7">
    <name type="scientific">Gonium pectorale</name>
    <name type="common">Green alga</name>
    <dbReference type="NCBI Taxonomy" id="33097"/>
    <lineage>
        <taxon>Eukaryota</taxon>
        <taxon>Viridiplantae</taxon>
        <taxon>Chlorophyta</taxon>
        <taxon>core chlorophytes</taxon>
        <taxon>Chlorophyceae</taxon>
        <taxon>CS clade</taxon>
        <taxon>Chlamydomonadales</taxon>
        <taxon>Volvocaceae</taxon>
        <taxon>Gonium</taxon>
    </lineage>
</organism>
<dbReference type="PANTHER" id="PTHR45980">
    <property type="match status" value="1"/>
</dbReference>
<keyword evidence="2" id="KW-0378">Hydrolase</keyword>
<feature type="compositionally biased region" description="Acidic residues" evidence="4">
    <location>
        <begin position="585"/>
        <end position="595"/>
    </location>
</feature>
<dbReference type="Pfam" id="PF17815">
    <property type="entry name" value="PDZ_3"/>
    <property type="match status" value="1"/>
</dbReference>
<evidence type="ECO:0000256" key="2">
    <source>
        <dbReference type="ARBA" id="ARBA00022801"/>
    </source>
</evidence>
<dbReference type="InterPro" id="IPR036034">
    <property type="entry name" value="PDZ_sf"/>
</dbReference>
<dbReference type="STRING" id="33097.A0A150G126"/>
<dbReference type="OrthoDB" id="540797at2759"/>
<dbReference type="PANTHER" id="PTHR45980:SF18">
    <property type="entry name" value="PROTEASE DO-LIKE 9"/>
    <property type="match status" value="1"/>
</dbReference>
<feature type="compositionally biased region" description="Gly residues" evidence="4">
    <location>
        <begin position="667"/>
        <end position="691"/>
    </location>
</feature>
<keyword evidence="7" id="KW-1185">Reference proteome</keyword>
<feature type="compositionally biased region" description="Gly residues" evidence="4">
    <location>
        <begin position="239"/>
        <end position="261"/>
    </location>
</feature>
<feature type="region of interest" description="Disordered" evidence="4">
    <location>
        <begin position="664"/>
        <end position="725"/>
    </location>
</feature>
<gene>
    <name evidence="6" type="ORF">GPECTOR_107g155</name>
</gene>
<feature type="domain" description="Protease Do-like PDZ" evidence="5">
    <location>
        <begin position="418"/>
        <end position="650"/>
    </location>
</feature>
<reference evidence="7" key="1">
    <citation type="journal article" date="2016" name="Nat. Commun.">
        <title>The Gonium pectorale genome demonstrates co-option of cell cycle regulation during the evolution of multicellularity.</title>
        <authorList>
            <person name="Hanschen E.R."/>
            <person name="Marriage T.N."/>
            <person name="Ferris P.J."/>
            <person name="Hamaji T."/>
            <person name="Toyoda A."/>
            <person name="Fujiyama A."/>
            <person name="Neme R."/>
            <person name="Noguchi H."/>
            <person name="Minakuchi Y."/>
            <person name="Suzuki M."/>
            <person name="Kawai-Toyooka H."/>
            <person name="Smith D.R."/>
            <person name="Sparks H."/>
            <person name="Anderson J."/>
            <person name="Bakaric R."/>
            <person name="Luria V."/>
            <person name="Karger A."/>
            <person name="Kirschner M.W."/>
            <person name="Durand P.M."/>
            <person name="Michod R.E."/>
            <person name="Nozaki H."/>
            <person name="Olson B.J."/>
        </authorList>
    </citation>
    <scope>NUCLEOTIDE SEQUENCE [LARGE SCALE GENOMIC DNA]</scope>
    <source>
        <strain evidence="7">NIES-2863</strain>
    </source>
</reference>
<keyword evidence="1" id="KW-0645">Protease</keyword>
<evidence type="ECO:0000256" key="3">
    <source>
        <dbReference type="ARBA" id="ARBA00022825"/>
    </source>
</evidence>
<feature type="compositionally biased region" description="Basic residues" evidence="4">
    <location>
        <begin position="263"/>
        <end position="274"/>
    </location>
</feature>
<keyword evidence="3" id="KW-0720">Serine protease</keyword>
<dbReference type="InterPro" id="IPR009003">
    <property type="entry name" value="Peptidase_S1_PA"/>
</dbReference>
<comment type="caution">
    <text evidence="6">The sequence shown here is derived from an EMBL/GenBank/DDBJ whole genome shotgun (WGS) entry which is preliminary data.</text>
</comment>
<evidence type="ECO:0000259" key="5">
    <source>
        <dbReference type="Pfam" id="PF17815"/>
    </source>
</evidence>
<dbReference type="GO" id="GO:0004252">
    <property type="term" value="F:serine-type endopeptidase activity"/>
    <property type="evidence" value="ECO:0007669"/>
    <property type="project" value="TreeGrafter"/>
</dbReference>
<feature type="region of interest" description="Disordered" evidence="4">
    <location>
        <begin position="235"/>
        <end position="276"/>
    </location>
</feature>
<dbReference type="AlphaFoldDB" id="A0A150G126"/>